<evidence type="ECO:0000259" key="1">
    <source>
        <dbReference type="Pfam" id="PF00536"/>
    </source>
</evidence>
<keyword evidence="3" id="KW-1185">Reference proteome</keyword>
<dbReference type="OrthoDB" id="8006133at2759"/>
<organism evidence="2 3">
    <name type="scientific">Folsomia candida</name>
    <name type="common">Springtail</name>
    <dbReference type="NCBI Taxonomy" id="158441"/>
    <lineage>
        <taxon>Eukaryota</taxon>
        <taxon>Metazoa</taxon>
        <taxon>Ecdysozoa</taxon>
        <taxon>Arthropoda</taxon>
        <taxon>Hexapoda</taxon>
        <taxon>Collembola</taxon>
        <taxon>Entomobryomorpha</taxon>
        <taxon>Isotomoidea</taxon>
        <taxon>Isotomidae</taxon>
        <taxon>Proisotominae</taxon>
        <taxon>Folsomia</taxon>
    </lineage>
</organism>
<reference evidence="2 3" key="1">
    <citation type="submission" date="2015-12" db="EMBL/GenBank/DDBJ databases">
        <title>The genome of Folsomia candida.</title>
        <authorList>
            <person name="Faddeeva A."/>
            <person name="Derks M.F."/>
            <person name="Anvar Y."/>
            <person name="Smit S."/>
            <person name="Van Straalen N."/>
            <person name="Roelofs D."/>
        </authorList>
    </citation>
    <scope>NUCLEOTIDE SEQUENCE [LARGE SCALE GENOMIC DNA]</scope>
    <source>
        <strain evidence="2 3">VU population</strain>
        <tissue evidence="2">Whole body</tissue>
    </source>
</reference>
<name>A0A226D2W0_FOLCA</name>
<feature type="domain" description="SAM" evidence="1">
    <location>
        <begin position="4"/>
        <end position="61"/>
    </location>
</feature>
<dbReference type="CDD" id="cd09487">
    <property type="entry name" value="SAM_superfamily"/>
    <property type="match status" value="1"/>
</dbReference>
<comment type="caution">
    <text evidence="2">The sequence shown here is derived from an EMBL/GenBank/DDBJ whole genome shotgun (WGS) entry which is preliminary data.</text>
</comment>
<sequence>MEYNEVTRILEELELSGYLDKFKEHQISDKSFVLMSRDDLSEIVPVLVYRLQILSAIDVLKSGKQDSATFSQKSGDEYSILRASLLDAKEMEERGLRCSELLRKNGITETPRRRDVKKVPKLLQFNQDNVAIPKHVSSYLEQVQDVQQIGEDNQAILNCSNQLGESSQVIQIQVIQTPAADDNLSTNIYGFNIVDVLMADETVRGIILSKIPARDFILRADRQAIAGVLVNAIIRPSKAAMEQVAKHLVGRYPSFGDVRRPEKGYDMWFFHTPFAPAATGFLEERLKSQRKKLNKKAPIQAQKVVLFNEDSPSWNSDDD</sequence>
<proteinExistence type="predicted"/>
<dbReference type="InterPro" id="IPR013761">
    <property type="entry name" value="SAM/pointed_sf"/>
</dbReference>
<dbReference type="InterPro" id="IPR001660">
    <property type="entry name" value="SAM"/>
</dbReference>
<dbReference type="Gene3D" id="1.10.150.50">
    <property type="entry name" value="Transcription Factor, Ets-1"/>
    <property type="match status" value="1"/>
</dbReference>
<dbReference type="EMBL" id="LNIX01000041">
    <property type="protein sequence ID" value="OXA39168.1"/>
    <property type="molecule type" value="Genomic_DNA"/>
</dbReference>
<dbReference type="SUPFAM" id="SSF47769">
    <property type="entry name" value="SAM/Pointed domain"/>
    <property type="match status" value="1"/>
</dbReference>
<feature type="non-terminal residue" evidence="2">
    <location>
        <position position="319"/>
    </location>
</feature>
<protein>
    <recommendedName>
        <fullName evidence="1">SAM domain-containing protein</fullName>
    </recommendedName>
</protein>
<evidence type="ECO:0000313" key="2">
    <source>
        <dbReference type="EMBL" id="OXA39168.1"/>
    </source>
</evidence>
<accession>A0A226D2W0</accession>
<dbReference type="Pfam" id="PF00536">
    <property type="entry name" value="SAM_1"/>
    <property type="match status" value="1"/>
</dbReference>
<gene>
    <name evidence="2" type="ORF">Fcan01_26192</name>
</gene>
<dbReference type="AlphaFoldDB" id="A0A226D2W0"/>
<evidence type="ECO:0000313" key="3">
    <source>
        <dbReference type="Proteomes" id="UP000198287"/>
    </source>
</evidence>
<dbReference type="Proteomes" id="UP000198287">
    <property type="component" value="Unassembled WGS sequence"/>
</dbReference>